<evidence type="ECO:0000313" key="3">
    <source>
        <dbReference type="Proteomes" id="UP000503447"/>
    </source>
</evidence>
<dbReference type="AlphaFoldDB" id="A0A6M5YSX4"/>
<sequence length="294" mass="33001">MLPADVLRQVRRLHLRARRLVQTLLGGEYHSAFKGAGLSFEEVREYQPGDDVRTIDWNVTARVGHPFIKRFVEERELTMILAVDVSASQGFGTRQLTKRAAAAELAALLALCAVSNNDRVGLLAFSSEVERFVAPNKGPRHVLRLLRDILAFDPKHPGTDLAAALDYLNKVQRRRAIVFFISDFQGSNFEAAFRRAAHKHDLIAVRTSDPRERGWPAVGLVRLQDAETGRQVLVDASSPRVRDAFAATARARDEAFARLARGCQADLIEAGTEGDHFDALLNFFRKRDRRRRHG</sequence>
<dbReference type="InterPro" id="IPR036465">
    <property type="entry name" value="vWFA_dom_sf"/>
</dbReference>
<evidence type="ECO:0000259" key="1">
    <source>
        <dbReference type="SMART" id="SM00327"/>
    </source>
</evidence>
<dbReference type="KEGG" id="ftj:FTUN_4067"/>
<dbReference type="InterPro" id="IPR002035">
    <property type="entry name" value="VWF_A"/>
</dbReference>
<dbReference type="Pfam" id="PF01882">
    <property type="entry name" value="DUF58"/>
    <property type="match status" value="1"/>
</dbReference>
<dbReference type="SUPFAM" id="SSF53300">
    <property type="entry name" value="vWA-like"/>
    <property type="match status" value="1"/>
</dbReference>
<feature type="domain" description="VWFA" evidence="1">
    <location>
        <begin position="76"/>
        <end position="245"/>
    </location>
</feature>
<dbReference type="RefSeq" id="WP_171472073.1">
    <property type="nucleotide sequence ID" value="NZ_CP053452.2"/>
</dbReference>
<name>A0A6M5YSX4_9BACT</name>
<keyword evidence="3" id="KW-1185">Reference proteome</keyword>
<dbReference type="InterPro" id="IPR002881">
    <property type="entry name" value="DUF58"/>
</dbReference>
<evidence type="ECO:0000313" key="2">
    <source>
        <dbReference type="EMBL" id="QJW96510.1"/>
    </source>
</evidence>
<proteinExistence type="predicted"/>
<dbReference type="SMART" id="SM00327">
    <property type="entry name" value="VWA"/>
    <property type="match status" value="1"/>
</dbReference>
<dbReference type="PANTHER" id="PTHR33608">
    <property type="entry name" value="BLL2464 PROTEIN"/>
    <property type="match status" value="1"/>
</dbReference>
<accession>A0A6M5YSX4</accession>
<dbReference type="PANTHER" id="PTHR33608:SF6">
    <property type="entry name" value="BLL2464 PROTEIN"/>
    <property type="match status" value="1"/>
</dbReference>
<gene>
    <name evidence="2" type="ORF">FTUN_4067</name>
</gene>
<dbReference type="Proteomes" id="UP000503447">
    <property type="component" value="Chromosome"/>
</dbReference>
<dbReference type="Gene3D" id="3.40.50.410">
    <property type="entry name" value="von Willebrand factor, type A domain"/>
    <property type="match status" value="1"/>
</dbReference>
<organism evidence="2 3">
    <name type="scientific">Frigoriglobus tundricola</name>
    <dbReference type="NCBI Taxonomy" id="2774151"/>
    <lineage>
        <taxon>Bacteria</taxon>
        <taxon>Pseudomonadati</taxon>
        <taxon>Planctomycetota</taxon>
        <taxon>Planctomycetia</taxon>
        <taxon>Gemmatales</taxon>
        <taxon>Gemmataceae</taxon>
        <taxon>Frigoriglobus</taxon>
    </lineage>
</organism>
<dbReference type="EMBL" id="CP053452">
    <property type="protein sequence ID" value="QJW96510.1"/>
    <property type="molecule type" value="Genomic_DNA"/>
</dbReference>
<reference evidence="3" key="1">
    <citation type="submission" date="2020-05" db="EMBL/GenBank/DDBJ databases">
        <title>Frigoriglobus tundricola gen. nov., sp. nov., a psychrotolerant cellulolytic planctomycete of the family Gemmataceae with two divergent copies of 16S rRNA gene.</title>
        <authorList>
            <person name="Kulichevskaya I.S."/>
            <person name="Ivanova A.A."/>
            <person name="Naumoff D.G."/>
            <person name="Beletsky A.V."/>
            <person name="Rijpstra W.I.C."/>
            <person name="Sinninghe Damste J.S."/>
            <person name="Mardanov A.V."/>
            <person name="Ravin N.V."/>
            <person name="Dedysh S.N."/>
        </authorList>
    </citation>
    <scope>NUCLEOTIDE SEQUENCE [LARGE SCALE GENOMIC DNA]</scope>
    <source>
        <strain evidence="3">PL17</strain>
    </source>
</reference>
<protein>
    <recommendedName>
        <fullName evidence="1">VWFA domain-containing protein</fullName>
    </recommendedName>
</protein>